<accession>A0A1E4SZI7</accession>
<dbReference type="Proteomes" id="UP000094801">
    <property type="component" value="Unassembled WGS sequence"/>
</dbReference>
<dbReference type="EMBL" id="KV453854">
    <property type="protein sequence ID" value="ODV84894.1"/>
    <property type="molecule type" value="Genomic_DNA"/>
</dbReference>
<reference evidence="2" key="1">
    <citation type="submission" date="2016-04" db="EMBL/GenBank/DDBJ databases">
        <title>Comparative genomics of biotechnologically important yeasts.</title>
        <authorList>
            <consortium name="DOE Joint Genome Institute"/>
            <person name="Riley R."/>
            <person name="Haridas S."/>
            <person name="Wolfe K.H."/>
            <person name="Lopes M.R."/>
            <person name="Hittinger C.T."/>
            <person name="Goker M."/>
            <person name="Salamov A."/>
            <person name="Wisecaver J."/>
            <person name="Long T.M."/>
            <person name="Aerts A.L."/>
            <person name="Barry K."/>
            <person name="Choi C."/>
            <person name="Clum A."/>
            <person name="Coughlan A.Y."/>
            <person name="Deshpande S."/>
            <person name="Douglass A.P."/>
            <person name="Hanson S.J."/>
            <person name="Klenk H.-P."/>
            <person name="Labutti K."/>
            <person name="Lapidus A."/>
            <person name="Lindquist E."/>
            <person name="Lipzen A."/>
            <person name="Meier-Kolthoff J.P."/>
            <person name="Ohm R.A."/>
            <person name="Otillar R.P."/>
            <person name="Pangilinan J."/>
            <person name="Peng Y."/>
            <person name="Rokas A."/>
            <person name="Rosa C.A."/>
            <person name="Scheuner C."/>
            <person name="Sibirny A.A."/>
            <person name="Slot J.C."/>
            <person name="Stielow J.B."/>
            <person name="Sun H."/>
            <person name="Kurtzman C.P."/>
            <person name="Blackwell M."/>
            <person name="Grigoriev I.V."/>
            <person name="Jeffries T.W."/>
        </authorList>
    </citation>
    <scope>NUCLEOTIDE SEQUENCE [LARGE SCALE GENOMIC DNA]</scope>
    <source>
        <strain evidence="2">NRRL YB-2248</strain>
    </source>
</reference>
<proteinExistence type="predicted"/>
<protein>
    <submittedName>
        <fullName evidence="1">Uncharacterized protein</fullName>
    </submittedName>
</protein>
<name>A0A1E4SZI7_9ASCO</name>
<gene>
    <name evidence="1" type="ORF">CANARDRAFT_212939</name>
</gene>
<dbReference type="AlphaFoldDB" id="A0A1E4SZI7"/>
<keyword evidence="2" id="KW-1185">Reference proteome</keyword>
<organism evidence="1 2">
    <name type="scientific">[Candida] arabinofermentans NRRL YB-2248</name>
    <dbReference type="NCBI Taxonomy" id="983967"/>
    <lineage>
        <taxon>Eukaryota</taxon>
        <taxon>Fungi</taxon>
        <taxon>Dikarya</taxon>
        <taxon>Ascomycota</taxon>
        <taxon>Saccharomycotina</taxon>
        <taxon>Pichiomycetes</taxon>
        <taxon>Pichiales</taxon>
        <taxon>Pichiaceae</taxon>
        <taxon>Ogataea</taxon>
        <taxon>Ogataea/Candida clade</taxon>
    </lineage>
</organism>
<sequence>MLTDLLVFQLDAAAVDEIRSTFELPCLTPEEWQDLIDIAEVRRWIKARHKENSFAEKSSKQRTQRFVLTDWRREFSSEQMGKIFAVQERILIEENMELDAITKDYALLMQKCIDKYDKRLDELGTTVQTGLNQVKYDISIIE</sequence>
<evidence type="ECO:0000313" key="2">
    <source>
        <dbReference type="Proteomes" id="UP000094801"/>
    </source>
</evidence>
<evidence type="ECO:0000313" key="1">
    <source>
        <dbReference type="EMBL" id="ODV84894.1"/>
    </source>
</evidence>